<dbReference type="EMBL" id="JAVRFL010000019">
    <property type="protein sequence ID" value="MDT0530755.1"/>
    <property type="molecule type" value="Genomic_DNA"/>
</dbReference>
<sequence>MGFTGKAKNKVQQVAGAARKRLGGATHNERMRGEGATQQSDARARQAGEHLTDAGRDVKDAFTR</sequence>
<protein>
    <submittedName>
        <fullName evidence="2">CsbD family protein</fullName>
    </submittedName>
</protein>
<dbReference type="Proteomes" id="UP001180973">
    <property type="component" value="Unassembled WGS sequence"/>
</dbReference>
<comment type="caution">
    <text evidence="2">The sequence shown here is derived from an EMBL/GenBank/DDBJ whole genome shotgun (WGS) entry which is preliminary data.</text>
</comment>
<gene>
    <name evidence="2" type="ORF">RM555_17315</name>
</gene>
<keyword evidence="3" id="KW-1185">Reference proteome</keyword>
<organism evidence="2 3">
    <name type="scientific">Micromonospora reichwaldensis</name>
    <dbReference type="NCBI Taxonomy" id="3075516"/>
    <lineage>
        <taxon>Bacteria</taxon>
        <taxon>Bacillati</taxon>
        <taxon>Actinomycetota</taxon>
        <taxon>Actinomycetes</taxon>
        <taxon>Micromonosporales</taxon>
        <taxon>Micromonosporaceae</taxon>
        <taxon>Micromonospora</taxon>
    </lineage>
</organism>
<feature type="compositionally biased region" description="Basic and acidic residues" evidence="1">
    <location>
        <begin position="42"/>
        <end position="64"/>
    </location>
</feature>
<proteinExistence type="predicted"/>
<feature type="region of interest" description="Disordered" evidence="1">
    <location>
        <begin position="1"/>
        <end position="64"/>
    </location>
</feature>
<evidence type="ECO:0000256" key="1">
    <source>
        <dbReference type="SAM" id="MobiDB-lite"/>
    </source>
</evidence>
<reference evidence="2" key="1">
    <citation type="submission" date="2023-09" db="EMBL/GenBank/DDBJ databases">
        <title>30 novel species of actinomycetes from the DSMZ collection.</title>
        <authorList>
            <person name="Nouioui I."/>
        </authorList>
    </citation>
    <scope>NUCLEOTIDE SEQUENCE</scope>
    <source>
        <strain evidence="2">DSM 115977</strain>
    </source>
</reference>
<evidence type="ECO:0000313" key="3">
    <source>
        <dbReference type="Proteomes" id="UP001180973"/>
    </source>
</evidence>
<dbReference type="RefSeq" id="WP_311412730.1">
    <property type="nucleotide sequence ID" value="NZ_JAVRFL010000019.1"/>
</dbReference>
<evidence type="ECO:0000313" key="2">
    <source>
        <dbReference type="EMBL" id="MDT0530755.1"/>
    </source>
</evidence>
<name>A0ABU2WXU9_9ACTN</name>
<accession>A0ABU2WXU9</accession>